<evidence type="ECO:0000313" key="2">
    <source>
        <dbReference type="EnsemblMetazoa" id="G11397.5:cds"/>
    </source>
</evidence>
<feature type="signal peptide" evidence="1">
    <location>
        <begin position="1"/>
        <end position="19"/>
    </location>
</feature>
<accession>A0A8W8HXG9</accession>
<dbReference type="RefSeq" id="XP_011455105.2">
    <property type="nucleotide sequence ID" value="XM_011456803.4"/>
</dbReference>
<dbReference type="KEGG" id="crg:105347648"/>
<dbReference type="EnsemblMetazoa" id="G11397.3">
    <property type="protein sequence ID" value="G11397.3:cds"/>
    <property type="gene ID" value="G11397"/>
</dbReference>
<dbReference type="Proteomes" id="UP000005408">
    <property type="component" value="Unassembled WGS sequence"/>
</dbReference>
<evidence type="ECO:0000313" key="3">
    <source>
        <dbReference type="Proteomes" id="UP000005408"/>
    </source>
</evidence>
<sequence length="294" mass="33351">MNYLAVVFLSVCSVFSVYGARGSYGNRKNYMPMVKVELDVFSGNQNPWINMPMPFMMSMMQKFPPKPMNNGNNMRDLGYRGFIMSDGSQSMRIPRGSSMMLEGMMMNFFNVPMQVRQHCNRQIFGNQMNNAMYTEMTRSCQNPQSSFVYQPEMWNSNPAVQSNNNCYNYVNDIMTNTFAQPGRANGYTPPSTTGPNMQYGTELDGMVRIEPTSPNCLPIPNGGNLAALVIWPDTDYHFYRLDNDGTFSHKPGQTAARNVDNSGEMIRDPRIADRGPYSVFHCFLETNSNNVNIM</sequence>
<organism evidence="2 3">
    <name type="scientific">Magallana gigas</name>
    <name type="common">Pacific oyster</name>
    <name type="synonym">Crassostrea gigas</name>
    <dbReference type="NCBI Taxonomy" id="29159"/>
    <lineage>
        <taxon>Eukaryota</taxon>
        <taxon>Metazoa</taxon>
        <taxon>Spiralia</taxon>
        <taxon>Lophotrochozoa</taxon>
        <taxon>Mollusca</taxon>
        <taxon>Bivalvia</taxon>
        <taxon>Autobranchia</taxon>
        <taxon>Pteriomorphia</taxon>
        <taxon>Ostreida</taxon>
        <taxon>Ostreoidea</taxon>
        <taxon>Ostreidae</taxon>
        <taxon>Magallana</taxon>
    </lineage>
</organism>
<dbReference type="OMA" id="FSHKPGQ"/>
<dbReference type="GeneID" id="105347648"/>
<keyword evidence="1" id="KW-0732">Signal</keyword>
<name>A0A8W8HXG9_MAGGI</name>
<reference evidence="2" key="1">
    <citation type="submission" date="2022-08" db="UniProtKB">
        <authorList>
            <consortium name="EnsemblMetazoa"/>
        </authorList>
    </citation>
    <scope>IDENTIFICATION</scope>
    <source>
        <strain evidence="2">05x7-T-G4-1.051#20</strain>
    </source>
</reference>
<protein>
    <submittedName>
        <fullName evidence="2">Uncharacterized protein</fullName>
    </submittedName>
</protein>
<keyword evidence="3" id="KW-1185">Reference proteome</keyword>
<dbReference type="OrthoDB" id="525839at2759"/>
<evidence type="ECO:0000256" key="1">
    <source>
        <dbReference type="SAM" id="SignalP"/>
    </source>
</evidence>
<dbReference type="AlphaFoldDB" id="A0A8W8HXG9"/>
<feature type="chain" id="PRO_5042430689" evidence="1">
    <location>
        <begin position="20"/>
        <end position="294"/>
    </location>
</feature>
<dbReference type="EnsemblMetazoa" id="G11397.5">
    <property type="protein sequence ID" value="G11397.5:cds"/>
    <property type="gene ID" value="G11397"/>
</dbReference>
<proteinExistence type="predicted"/>